<dbReference type="HOGENOM" id="CLU_077411_1_0_0"/>
<reference evidence="1 2" key="1">
    <citation type="journal article" date="2009" name="Stand. Genomic Sci.">
        <title>Complete genome sequence of Pirellula staleyi type strain (ATCC 27377).</title>
        <authorList>
            <person name="Clum A."/>
            <person name="Tindall B.J."/>
            <person name="Sikorski J."/>
            <person name="Ivanova N."/>
            <person name="Mavrommatis K."/>
            <person name="Lucas S."/>
            <person name="Glavina del Rio T."/>
            <person name="Nolan M."/>
            <person name="Chen F."/>
            <person name="Tice H."/>
            <person name="Pitluck S."/>
            <person name="Cheng J.F."/>
            <person name="Chertkov O."/>
            <person name="Brettin T."/>
            <person name="Han C."/>
            <person name="Detter J.C."/>
            <person name="Kuske C."/>
            <person name="Bruce D."/>
            <person name="Goodwin L."/>
            <person name="Ovchinikova G."/>
            <person name="Pati A."/>
            <person name="Mikhailova N."/>
            <person name="Chen A."/>
            <person name="Palaniappan K."/>
            <person name="Land M."/>
            <person name="Hauser L."/>
            <person name="Chang Y.J."/>
            <person name="Jeffries C.D."/>
            <person name="Chain P."/>
            <person name="Rohde M."/>
            <person name="Goker M."/>
            <person name="Bristow J."/>
            <person name="Eisen J.A."/>
            <person name="Markowitz V."/>
            <person name="Hugenholtz P."/>
            <person name="Kyrpides N.C."/>
            <person name="Klenk H.P."/>
            <person name="Lapidus A."/>
        </authorList>
    </citation>
    <scope>NUCLEOTIDE SEQUENCE [LARGE SCALE GENOMIC DNA]</scope>
    <source>
        <strain evidence="2">ATCC 27377 / DSM 6068 / ICPB 4128</strain>
    </source>
</reference>
<keyword evidence="2" id="KW-1185">Reference proteome</keyword>
<sequence length="313" mass="33321">MNVCLWALKQSSAAVLPIIAIALFGFAGCQRYVAPNPSVKEASVVALRKSMGGPASTEAAAPTTSATPTGWATIKGTFKLNGSAPARRTLTIGSDQAVCAPGGKTVLAEEIVVDPASGGIKDVLVYLNNKKYPVDDPAWVHESYAATVDSTLEYDQKECVFLSHVFAMRSTQKLKILNSDPVGHNTNIQASGKASQFNQTIASNGYAMYEPGGESNEPFAVSCSIHPWMAARMIIRTNPYFAVSKPDGTFEIANVPAGVPLEFKIWQEAASFLSNAELNGSPTKFSKGTYTVTLQPDEVHDMNVVIDAGLVTK</sequence>
<dbReference type="STRING" id="530564.Psta_2932"/>
<name>D2R8Q6_PIRSD</name>
<proteinExistence type="predicted"/>
<dbReference type="AlphaFoldDB" id="D2R8Q6"/>
<dbReference type="OrthoDB" id="9772097at2"/>
<evidence type="ECO:0000313" key="1">
    <source>
        <dbReference type="EMBL" id="ADB17597.1"/>
    </source>
</evidence>
<protein>
    <submittedName>
        <fullName evidence="1">Uncharacterized protein</fullName>
    </submittedName>
</protein>
<dbReference type="SUPFAM" id="SSF49464">
    <property type="entry name" value="Carboxypeptidase regulatory domain-like"/>
    <property type="match status" value="1"/>
</dbReference>
<dbReference type="Proteomes" id="UP000001887">
    <property type="component" value="Chromosome"/>
</dbReference>
<accession>D2R8Q6</accession>
<dbReference type="eggNOG" id="COG3794">
    <property type="taxonomic scope" value="Bacteria"/>
</dbReference>
<organism evidence="1 2">
    <name type="scientific">Pirellula staleyi (strain ATCC 27377 / DSM 6068 / ICPB 4128)</name>
    <name type="common">Pirella staleyi</name>
    <dbReference type="NCBI Taxonomy" id="530564"/>
    <lineage>
        <taxon>Bacteria</taxon>
        <taxon>Pseudomonadati</taxon>
        <taxon>Planctomycetota</taxon>
        <taxon>Planctomycetia</taxon>
        <taxon>Pirellulales</taxon>
        <taxon>Pirellulaceae</taxon>
        <taxon>Pirellula</taxon>
    </lineage>
</organism>
<gene>
    <name evidence="1" type="ordered locus">Psta_2932</name>
</gene>
<dbReference type="KEGG" id="psl:Psta_2932"/>
<evidence type="ECO:0000313" key="2">
    <source>
        <dbReference type="Proteomes" id="UP000001887"/>
    </source>
</evidence>
<dbReference type="InterPro" id="IPR008969">
    <property type="entry name" value="CarboxyPept-like_regulatory"/>
</dbReference>
<dbReference type="EMBL" id="CP001848">
    <property type="protein sequence ID" value="ADB17597.1"/>
    <property type="molecule type" value="Genomic_DNA"/>
</dbReference>